<comment type="caution">
    <text evidence="2">The sequence shown here is derived from an EMBL/GenBank/DDBJ whole genome shotgun (WGS) entry which is preliminary data.</text>
</comment>
<dbReference type="Proteomes" id="UP000185604">
    <property type="component" value="Unassembled WGS sequence"/>
</dbReference>
<dbReference type="AlphaFoldDB" id="A0A6N2H3U7"/>
<evidence type="ECO:0000313" key="3">
    <source>
        <dbReference type="Proteomes" id="UP000185604"/>
    </source>
</evidence>
<sequence length="39" mass="4317">MIYRLFRAETLASVIASFIMMAVELGVLFSAGEFIFSAN</sequence>
<organism evidence="2 3">
    <name type="scientific">Bacillus paralicheniformis</name>
    <dbReference type="NCBI Taxonomy" id="1648923"/>
    <lineage>
        <taxon>Bacteria</taxon>
        <taxon>Bacillati</taxon>
        <taxon>Bacillota</taxon>
        <taxon>Bacilli</taxon>
        <taxon>Bacillales</taxon>
        <taxon>Bacillaceae</taxon>
        <taxon>Bacillus</taxon>
    </lineage>
</organism>
<protein>
    <submittedName>
        <fullName evidence="2">Uncharacterized protein</fullName>
    </submittedName>
</protein>
<keyword evidence="1" id="KW-1133">Transmembrane helix</keyword>
<gene>
    <name evidence="2" type="ORF">B4121_0861</name>
</gene>
<name>A0A6N2H3U7_9BACI</name>
<accession>A0A6N2H3U7</accession>
<reference evidence="2 3" key="1">
    <citation type="journal article" date="2016" name="Front. Microbiol.">
        <title>High-Level Heat Resistance of Spores of Bacillus amyloliquefaciens and Bacillus licheniformis Results from the Presence of a spoVA Operon in a Tn1546 Transposon.</title>
        <authorList>
            <person name="Berendsen E.M."/>
            <person name="Koning R.A."/>
            <person name="Boekhorst J."/>
            <person name="de Jong A."/>
            <person name="Kuipers O.P."/>
            <person name="Wells-Bennik M.H."/>
        </authorList>
    </citation>
    <scope>NUCLEOTIDE SEQUENCE [LARGE SCALE GENOMIC DNA]</scope>
    <source>
        <strain evidence="2 3">B4121</strain>
    </source>
</reference>
<proteinExistence type="predicted"/>
<evidence type="ECO:0000313" key="2">
    <source>
        <dbReference type="EMBL" id="OLF96650.1"/>
    </source>
</evidence>
<evidence type="ECO:0000256" key="1">
    <source>
        <dbReference type="SAM" id="Phobius"/>
    </source>
</evidence>
<keyword evidence="1" id="KW-0472">Membrane</keyword>
<dbReference type="EMBL" id="LKPO01000004">
    <property type="protein sequence ID" value="OLF96650.1"/>
    <property type="molecule type" value="Genomic_DNA"/>
</dbReference>
<feature type="transmembrane region" description="Helical" evidence="1">
    <location>
        <begin position="12"/>
        <end position="36"/>
    </location>
</feature>
<keyword evidence="1" id="KW-0812">Transmembrane</keyword>